<evidence type="ECO:0000313" key="2">
    <source>
        <dbReference type="EMBL" id="SMX53947.1"/>
    </source>
</evidence>
<dbReference type="PROSITE" id="PS51257">
    <property type="entry name" value="PROKAR_LIPOPROTEIN"/>
    <property type="match status" value="1"/>
</dbReference>
<proteinExistence type="predicted"/>
<feature type="chain" id="PRO_5012622132" description="Lipoprotein" evidence="1">
    <location>
        <begin position="23"/>
        <end position="267"/>
    </location>
</feature>
<dbReference type="EMBL" id="LT859958">
    <property type="protein sequence ID" value="SMX53947.1"/>
    <property type="molecule type" value="Genomic_DNA"/>
</dbReference>
<evidence type="ECO:0008006" key="4">
    <source>
        <dbReference type="Google" id="ProtNLM"/>
    </source>
</evidence>
<dbReference type="AlphaFoldDB" id="A0A1Y6K523"/>
<dbReference type="OrthoDB" id="9767934at2"/>
<name>A0A1Y6K523_9CHLR</name>
<dbReference type="Proteomes" id="UP000195514">
    <property type="component" value="Chromosome I"/>
</dbReference>
<evidence type="ECO:0000313" key="3">
    <source>
        <dbReference type="Proteomes" id="UP000195514"/>
    </source>
</evidence>
<keyword evidence="1" id="KW-0732">Signal</keyword>
<accession>A0A1Y6K523</accession>
<evidence type="ECO:0000256" key="1">
    <source>
        <dbReference type="SAM" id="SignalP"/>
    </source>
</evidence>
<keyword evidence="3" id="KW-1185">Reference proteome</keyword>
<sequence length="267" mass="29975">MKKHKTLSAVILLLSVGLMVSACQFKRAAPKLEWDPSPEAQLIVVSDPIQFPGIKPTYQDESMENYIPEGILFGDGRILWVKYVYKDGITSRFMKQGFLSSEQIQALLQQFADSGFFSWKDQYSGSFIEDGPPAKSITVFLRDYSKSVVVSNAPPPQGFDELFSTIRSGAGVEDQDYRPDRAFLRAYRQFDQWGIDQASQIDSWPAESFGFSLAELESETGIAKGRYVDGKALAFVWQVINANPQQPLVEEEGVWYLLTLQITGLSN</sequence>
<dbReference type="RefSeq" id="WP_087861851.1">
    <property type="nucleotide sequence ID" value="NZ_LT859958.1"/>
</dbReference>
<feature type="signal peptide" evidence="1">
    <location>
        <begin position="1"/>
        <end position="22"/>
    </location>
</feature>
<gene>
    <name evidence="2" type="ORF">CFX1CAM_0882</name>
</gene>
<organism evidence="2 3">
    <name type="scientific">Candidatus Brevifilum fermentans</name>
    <dbReference type="NCBI Taxonomy" id="1986204"/>
    <lineage>
        <taxon>Bacteria</taxon>
        <taxon>Bacillati</taxon>
        <taxon>Chloroflexota</taxon>
        <taxon>Anaerolineae</taxon>
        <taxon>Anaerolineales</taxon>
        <taxon>Anaerolineaceae</taxon>
        <taxon>Candidatus Brevifilum</taxon>
    </lineage>
</organism>
<dbReference type="KEGG" id="abat:CFX1CAM_0882"/>
<reference evidence="3" key="1">
    <citation type="submission" date="2017-05" db="EMBL/GenBank/DDBJ databases">
        <authorList>
            <person name="Kirkegaard R."/>
            <person name="Mcilroy J S."/>
        </authorList>
    </citation>
    <scope>NUCLEOTIDE SEQUENCE [LARGE SCALE GENOMIC DNA]</scope>
</reference>
<protein>
    <recommendedName>
        <fullName evidence="4">Lipoprotein</fullName>
    </recommendedName>
</protein>